<dbReference type="InterPro" id="IPR038670">
    <property type="entry name" value="HslJ-like_sf"/>
</dbReference>
<evidence type="ECO:0000256" key="1">
    <source>
        <dbReference type="SAM" id="SignalP"/>
    </source>
</evidence>
<dbReference type="PANTHER" id="PTHR35535">
    <property type="entry name" value="HEAT SHOCK PROTEIN HSLJ"/>
    <property type="match status" value="1"/>
</dbReference>
<dbReference type="Proteomes" id="UP000316331">
    <property type="component" value="Unassembled WGS sequence"/>
</dbReference>
<feature type="domain" description="DUF306" evidence="2">
    <location>
        <begin position="38"/>
        <end position="137"/>
    </location>
</feature>
<dbReference type="Gene3D" id="2.40.128.270">
    <property type="match status" value="2"/>
</dbReference>
<feature type="chain" id="PRO_5039434473" evidence="1">
    <location>
        <begin position="21"/>
        <end position="264"/>
    </location>
</feature>
<dbReference type="InterPro" id="IPR053147">
    <property type="entry name" value="Hsp_HslJ-like"/>
</dbReference>
<dbReference type="RefSeq" id="WP_141809945.1">
    <property type="nucleotide sequence ID" value="NZ_VFPG01000001.1"/>
</dbReference>
<dbReference type="EMBL" id="VFPG01000001">
    <property type="protein sequence ID" value="TQM31959.1"/>
    <property type="molecule type" value="Genomic_DNA"/>
</dbReference>
<proteinExistence type="predicted"/>
<sequence length="264" mass="27348">MPSSLVRLVPVLLLAFGVAACGNGDESGPSEPEATPMGRTFLSTEVEGAPIPGGGPLSLRFADGIVTAYAGCNTISGAVTLTEHVLRVDELASTLIGCPGDLADADQWVDTLLTSAPTWQLEGDTLTLKNNEQTVTLLDKKVAQPDKPLRGTTWVVNGLITPDAQIQSQAIVDAKPTLVIAEDGSVSGSAGCNRLTGTATVEPSQDAANVTFQVATTKMMCPPEVMEVEAAVLRVLDGQTTATIDADVLTLRNANGHGLTLTAR</sequence>
<dbReference type="AlphaFoldDB" id="A0A543FDJ2"/>
<dbReference type="PANTHER" id="PTHR35535:SF2">
    <property type="entry name" value="DUF306 DOMAIN-CONTAINING PROTEIN"/>
    <property type="match status" value="1"/>
</dbReference>
<dbReference type="PROSITE" id="PS51257">
    <property type="entry name" value="PROKAR_LIPOPROTEIN"/>
    <property type="match status" value="1"/>
</dbReference>
<dbReference type="OrthoDB" id="507754at2"/>
<reference evidence="3 4" key="1">
    <citation type="submission" date="2019-06" db="EMBL/GenBank/DDBJ databases">
        <title>Sequencing the genomes of 1000 actinobacteria strains.</title>
        <authorList>
            <person name="Klenk H.-P."/>
        </authorList>
    </citation>
    <scope>NUCLEOTIDE SEQUENCE [LARGE SCALE GENOMIC DNA]</scope>
    <source>
        <strain evidence="3 4">DSM 103495</strain>
    </source>
</reference>
<name>A0A543FDJ2_9NOCA</name>
<keyword evidence="4" id="KW-1185">Reference proteome</keyword>
<dbReference type="Pfam" id="PF03724">
    <property type="entry name" value="META"/>
    <property type="match status" value="2"/>
</dbReference>
<comment type="caution">
    <text evidence="3">The sequence shown here is derived from an EMBL/GenBank/DDBJ whole genome shotgun (WGS) entry which is preliminary data.</text>
</comment>
<dbReference type="InterPro" id="IPR005184">
    <property type="entry name" value="DUF306_Meta_HslJ"/>
</dbReference>
<keyword evidence="3" id="KW-0346">Stress response</keyword>
<feature type="signal peptide" evidence="1">
    <location>
        <begin position="1"/>
        <end position="20"/>
    </location>
</feature>
<protein>
    <submittedName>
        <fullName evidence="3">Heat shock protein HslJ</fullName>
    </submittedName>
</protein>
<evidence type="ECO:0000259" key="2">
    <source>
        <dbReference type="Pfam" id="PF03724"/>
    </source>
</evidence>
<accession>A0A543FDJ2</accession>
<evidence type="ECO:0000313" key="3">
    <source>
        <dbReference type="EMBL" id="TQM31959.1"/>
    </source>
</evidence>
<organism evidence="3 4">
    <name type="scientific">Nocardia bhagyanarayanae</name>
    <dbReference type="NCBI Taxonomy" id="1215925"/>
    <lineage>
        <taxon>Bacteria</taxon>
        <taxon>Bacillati</taxon>
        <taxon>Actinomycetota</taxon>
        <taxon>Actinomycetes</taxon>
        <taxon>Mycobacteriales</taxon>
        <taxon>Nocardiaceae</taxon>
        <taxon>Nocardia</taxon>
    </lineage>
</organism>
<keyword evidence="1" id="KW-0732">Signal</keyword>
<feature type="domain" description="DUF306" evidence="2">
    <location>
        <begin position="147"/>
        <end position="259"/>
    </location>
</feature>
<evidence type="ECO:0000313" key="4">
    <source>
        <dbReference type="Proteomes" id="UP000316331"/>
    </source>
</evidence>
<gene>
    <name evidence="3" type="ORF">FB390_3629</name>
</gene>